<dbReference type="EMBL" id="AJWJ01000694">
    <property type="protein sequence ID" value="KAF2069298.1"/>
    <property type="molecule type" value="Genomic_DNA"/>
</dbReference>
<feature type="compositionally biased region" description="Low complexity" evidence="1">
    <location>
        <begin position="443"/>
        <end position="524"/>
    </location>
</feature>
<dbReference type="Proteomes" id="UP000695562">
    <property type="component" value="Unassembled WGS sequence"/>
</dbReference>
<dbReference type="GO" id="GO:0072318">
    <property type="term" value="P:clathrin coat disassembly"/>
    <property type="evidence" value="ECO:0007669"/>
    <property type="project" value="TreeGrafter"/>
</dbReference>
<proteinExistence type="predicted"/>
<dbReference type="PANTHER" id="PTHR23172">
    <property type="entry name" value="AUXILIN/CYCLIN G-ASSOCIATED KINASE-RELATED"/>
    <property type="match status" value="1"/>
</dbReference>
<feature type="compositionally biased region" description="Polar residues" evidence="1">
    <location>
        <begin position="275"/>
        <end position="297"/>
    </location>
</feature>
<sequence length="688" mass="78496">MESFTEKMFDFQRRATQAVLQKMGAADTTVDEQFDNTLSNFKRLGEFLHHMEEQTQQSLTNMEKMCYTNNALASSLCNFVFSELSNDDNEFSTGLLSKFFLKTSAQTNKTPAENTNEFNQRQSTFQESVQRLYDSLGTMGHENFKTTQESLGFQVLNPIKKDEDVNRVTKQLLEKRKKLILEFDSLKRTNDFDKIRSAKEEFETMSKKTNAHLQNRSFIRCKLIVHTIVSMIQQFCLFFESNAILLEGLASFIEPLVGAYQLSPDQLSEIYSAKKPTSNVTSPIQNNSPIESRSPNFPSTPPPTYKDHIDQHNSNINSEKRNNSFENDFSKMSFTNGQRASPSPPTSTNSTQKEAKLFSVWDEEANNTGSDDSTNNSNSATKNNNNTSNTTPTKKQNADDDWMYNSSSTPNNSNNKSTANMNTSSDTWEDPLIPESTPKQQYFNTSTSSFNHNSGNFSRPPSQPQTPQHNNNHYPQQQQPQTPNNNNYPQQQQPQTPNNNNYPQQPQTPNNQYPQQQQQQQSQQKPKSGFENIFGDFDFTPPPQQRNTANFTTGGNNNNNPNFNNQPFNPTHVSPHVDHSQHQRSLIEPIVSEKIKNWGEKHGKKNNLRVLLSTLHEVLWEESGWEKVTYGAVMTPAQVKKVYRKAIMVVHPDKVHLGTPEQKMLAQRIFESLREGFDVFKVDLEPGN</sequence>
<dbReference type="GO" id="GO:0030276">
    <property type="term" value="F:clathrin binding"/>
    <property type="evidence" value="ECO:0007669"/>
    <property type="project" value="TreeGrafter"/>
</dbReference>
<feature type="region of interest" description="Disordered" evidence="1">
    <location>
        <begin position="365"/>
        <end position="577"/>
    </location>
</feature>
<dbReference type="Gene3D" id="1.10.287.110">
    <property type="entry name" value="DnaJ domain"/>
    <property type="match status" value="1"/>
</dbReference>
<feature type="compositionally biased region" description="Low complexity" evidence="1">
    <location>
        <begin position="547"/>
        <end position="571"/>
    </location>
</feature>
<feature type="region of interest" description="Disordered" evidence="1">
    <location>
        <begin position="274"/>
        <end position="353"/>
    </location>
</feature>
<dbReference type="SUPFAM" id="SSF103657">
    <property type="entry name" value="BAR/IMD domain-like"/>
    <property type="match status" value="1"/>
</dbReference>
<dbReference type="AlphaFoldDB" id="A0A8J4UW70"/>
<feature type="compositionally biased region" description="Low complexity" evidence="1">
    <location>
        <begin position="366"/>
        <end position="395"/>
    </location>
</feature>
<reference evidence="2" key="1">
    <citation type="submission" date="2020-01" db="EMBL/GenBank/DDBJ databases">
        <title>Development of genomics and gene disruption for Polysphondylium violaceum indicates a role for the polyketide synthase stlB in stalk morphogenesis.</title>
        <authorList>
            <person name="Narita B."/>
            <person name="Kawabe Y."/>
            <person name="Kin K."/>
            <person name="Saito T."/>
            <person name="Gibbs R."/>
            <person name="Kuspa A."/>
            <person name="Muzny D."/>
            <person name="Queller D."/>
            <person name="Richards S."/>
            <person name="Strassman J."/>
            <person name="Sucgang R."/>
            <person name="Worley K."/>
            <person name="Schaap P."/>
        </authorList>
    </citation>
    <scope>NUCLEOTIDE SEQUENCE</scope>
    <source>
        <strain evidence="2">QSvi11</strain>
    </source>
</reference>
<dbReference type="GO" id="GO:0031982">
    <property type="term" value="C:vesicle"/>
    <property type="evidence" value="ECO:0007669"/>
    <property type="project" value="TreeGrafter"/>
</dbReference>
<organism evidence="2 3">
    <name type="scientific">Polysphondylium violaceum</name>
    <dbReference type="NCBI Taxonomy" id="133409"/>
    <lineage>
        <taxon>Eukaryota</taxon>
        <taxon>Amoebozoa</taxon>
        <taxon>Evosea</taxon>
        <taxon>Eumycetozoa</taxon>
        <taxon>Dictyostelia</taxon>
        <taxon>Dictyosteliales</taxon>
        <taxon>Dictyosteliaceae</taxon>
        <taxon>Polysphondylium</taxon>
    </lineage>
</organism>
<evidence type="ECO:0000313" key="3">
    <source>
        <dbReference type="Proteomes" id="UP000695562"/>
    </source>
</evidence>
<dbReference type="GO" id="GO:0005737">
    <property type="term" value="C:cytoplasm"/>
    <property type="evidence" value="ECO:0007669"/>
    <property type="project" value="TreeGrafter"/>
</dbReference>
<keyword evidence="3" id="KW-1185">Reference proteome</keyword>
<name>A0A8J4UW70_9MYCE</name>
<dbReference type="InterPro" id="IPR027267">
    <property type="entry name" value="AH/BAR_dom_sf"/>
</dbReference>
<gene>
    <name evidence="2" type="ORF">CYY_009379</name>
</gene>
<dbReference type="Gene3D" id="1.20.1270.60">
    <property type="entry name" value="Arfaptin homology (AH) domain/BAR domain"/>
    <property type="match status" value="1"/>
</dbReference>
<feature type="compositionally biased region" description="Polar residues" evidence="1">
    <location>
        <begin position="324"/>
        <end position="340"/>
    </location>
</feature>
<dbReference type="PANTHER" id="PTHR23172:SF19">
    <property type="entry name" value="J DOMAIN-CONTAINING PROTEIN"/>
    <property type="match status" value="1"/>
</dbReference>
<protein>
    <recommendedName>
        <fullName evidence="4">DNAJ heat shock N-terminal domain-containing protein</fullName>
    </recommendedName>
</protein>
<dbReference type="OrthoDB" id="1717591at2759"/>
<dbReference type="GO" id="GO:0072583">
    <property type="term" value="P:clathrin-dependent endocytosis"/>
    <property type="evidence" value="ECO:0007669"/>
    <property type="project" value="TreeGrafter"/>
</dbReference>
<feature type="compositionally biased region" description="Low complexity" evidence="1">
    <location>
        <begin position="405"/>
        <end position="425"/>
    </location>
</feature>
<dbReference type="SUPFAM" id="SSF46565">
    <property type="entry name" value="Chaperone J-domain"/>
    <property type="match status" value="1"/>
</dbReference>
<comment type="caution">
    <text evidence="2">The sequence shown here is derived from an EMBL/GenBank/DDBJ whole genome shotgun (WGS) entry which is preliminary data.</text>
</comment>
<evidence type="ECO:0000256" key="1">
    <source>
        <dbReference type="SAM" id="MobiDB-lite"/>
    </source>
</evidence>
<accession>A0A8J4UW70</accession>
<evidence type="ECO:0000313" key="2">
    <source>
        <dbReference type="EMBL" id="KAF2069298.1"/>
    </source>
</evidence>
<dbReference type="InterPro" id="IPR036869">
    <property type="entry name" value="J_dom_sf"/>
</dbReference>
<evidence type="ECO:0008006" key="4">
    <source>
        <dbReference type="Google" id="ProtNLM"/>
    </source>
</evidence>